<protein>
    <submittedName>
        <fullName evidence="2">Uncharacterized protein</fullName>
    </submittedName>
</protein>
<dbReference type="AlphaFoldDB" id="A0AAD5QFA6"/>
<organism evidence="2 3">
    <name type="scientific">Parelaphostrongylus tenuis</name>
    <name type="common">Meningeal worm</name>
    <dbReference type="NCBI Taxonomy" id="148309"/>
    <lineage>
        <taxon>Eukaryota</taxon>
        <taxon>Metazoa</taxon>
        <taxon>Ecdysozoa</taxon>
        <taxon>Nematoda</taxon>
        <taxon>Chromadorea</taxon>
        <taxon>Rhabditida</taxon>
        <taxon>Rhabditina</taxon>
        <taxon>Rhabditomorpha</taxon>
        <taxon>Strongyloidea</taxon>
        <taxon>Metastrongylidae</taxon>
        <taxon>Parelaphostrongylus</taxon>
    </lineage>
</organism>
<dbReference type="EMBL" id="JAHQIW010000618">
    <property type="protein sequence ID" value="KAJ1349167.1"/>
    <property type="molecule type" value="Genomic_DNA"/>
</dbReference>
<name>A0AAD5QFA6_PARTN</name>
<evidence type="ECO:0000313" key="2">
    <source>
        <dbReference type="EMBL" id="KAJ1349167.1"/>
    </source>
</evidence>
<dbReference type="Proteomes" id="UP001196413">
    <property type="component" value="Unassembled WGS sequence"/>
</dbReference>
<sequence length="90" mass="9081">MSGPGGAGGGGGDTSNYGDDSDMGEGAAMDASRDITHLKAIIEEAGIVDYDPRVVHLLLDVGNSILSMVECPLIGLQSGTANFSICLSVP</sequence>
<reference evidence="2" key="1">
    <citation type="submission" date="2021-06" db="EMBL/GenBank/DDBJ databases">
        <title>Parelaphostrongylus tenuis whole genome reference sequence.</title>
        <authorList>
            <person name="Garwood T.J."/>
            <person name="Larsen P.A."/>
            <person name="Fountain-Jones N.M."/>
            <person name="Garbe J.R."/>
            <person name="Macchietto M.G."/>
            <person name="Kania S.A."/>
            <person name="Gerhold R.W."/>
            <person name="Richards J.E."/>
            <person name="Wolf T.M."/>
        </authorList>
    </citation>
    <scope>NUCLEOTIDE SEQUENCE</scope>
    <source>
        <strain evidence="2">MNPRO001-30</strain>
        <tissue evidence="2">Meninges</tissue>
    </source>
</reference>
<comment type="caution">
    <text evidence="2">The sequence shown here is derived from an EMBL/GenBank/DDBJ whole genome shotgun (WGS) entry which is preliminary data.</text>
</comment>
<keyword evidence="3" id="KW-1185">Reference proteome</keyword>
<proteinExistence type="predicted"/>
<feature type="region of interest" description="Disordered" evidence="1">
    <location>
        <begin position="1"/>
        <end position="28"/>
    </location>
</feature>
<evidence type="ECO:0000256" key="1">
    <source>
        <dbReference type="SAM" id="MobiDB-lite"/>
    </source>
</evidence>
<gene>
    <name evidence="2" type="ORF">KIN20_004636</name>
</gene>
<evidence type="ECO:0000313" key="3">
    <source>
        <dbReference type="Proteomes" id="UP001196413"/>
    </source>
</evidence>
<feature type="compositionally biased region" description="Gly residues" evidence="1">
    <location>
        <begin position="1"/>
        <end position="13"/>
    </location>
</feature>
<accession>A0AAD5QFA6</accession>